<proteinExistence type="inferred from homology"/>
<dbReference type="AlphaFoldDB" id="A0A1V9G9U4"/>
<dbReference type="InterPro" id="IPR007421">
    <property type="entry name" value="Schlafen_AlbA_2_dom"/>
</dbReference>
<dbReference type="Pfam" id="PF04326">
    <property type="entry name" value="SLFN_AlbA_2"/>
    <property type="match status" value="1"/>
</dbReference>
<feature type="domain" description="Piwi" evidence="3">
    <location>
        <begin position="809"/>
        <end position="1099"/>
    </location>
</feature>
<dbReference type="Gene3D" id="3.30.420.10">
    <property type="entry name" value="Ribonuclease H-like superfamily/Ribonuclease H"/>
    <property type="match status" value="1"/>
</dbReference>
<dbReference type="InterPro" id="IPR038461">
    <property type="entry name" value="Schlafen_AlbA_2_dom_sf"/>
</dbReference>
<dbReference type="PANTHER" id="PTHR30595:SF6">
    <property type="entry name" value="SCHLAFEN ALBA-2 DOMAIN-CONTAINING PROTEIN"/>
    <property type="match status" value="1"/>
</dbReference>
<dbReference type="Pfam" id="PF02171">
    <property type="entry name" value="Piwi"/>
    <property type="match status" value="1"/>
</dbReference>
<keyword evidence="5" id="KW-1185">Reference proteome</keyword>
<protein>
    <recommendedName>
        <fullName evidence="2">Protein argonaute</fullName>
    </recommendedName>
</protein>
<dbReference type="Pfam" id="PF13749">
    <property type="entry name" value="HATPase_c_4"/>
    <property type="match status" value="1"/>
</dbReference>
<dbReference type="OrthoDB" id="1388275at2"/>
<dbReference type="RefSeq" id="WP_081144923.1">
    <property type="nucleotide sequence ID" value="NZ_LVYD01000001.1"/>
</dbReference>
<accession>A0A1V9G9U4</accession>
<dbReference type="InterPro" id="IPR038475">
    <property type="entry name" value="RecG_C_sf"/>
</dbReference>
<dbReference type="GO" id="GO:0003676">
    <property type="term" value="F:nucleic acid binding"/>
    <property type="evidence" value="ECO:0007669"/>
    <property type="project" value="InterPro"/>
</dbReference>
<sequence>MGKRNSPRHIFDNPDQYLDFLTLPNDRDFEGQLFDRKEAPRAVNGVVRSQDINTFKTDNIVPVLSGFANQNHDGGLLVLGIASNGQIVGINHLNENQINSLAQINYIVNHKVDFKIHEIEINGTTLQIGLFYSGYADKAICETAGSPKRAWRRSGLQNLELTDIDIESMKRDKGVVSFERTNCSRFDESDVDSDVYKEFANTYLDSASYTWSTTELLKRFGGITKMPNDELWFTNSGALFFSVNPERDIPQAFIRLVRFDVPYSEHRNRPAPTYDKKFSGSITKQIRDFRTFILESAFFEVYQRRNPSGGFIEEPEYPTIAIDESVVNAVAHRDYGIGKPIFCYKYTDAFVVISPGGIIQSVDVPEHFSLDNTHLEHHSRNPQLMEWLRSMKDANGRAFVQALQEGTKRMREEMAKLGLQAPEYITTPLETRVILYNNSATRKETSNEENADSPEFSNLYPFMGVSLEPDHDKRDHQKREIILALKNKMAASGWFIDRDSFGQITAHRRGVALPSVAAVSQIVQLFPAYIFQMKEYKDRLFLLVDYTVEVQTVLLLPKVLNYISAERVINMRCICQFQGWSHGKIVAIENDYCRVFIFDTKTEETLPINKVIPKLPQESIKQVFAALGVQYDLPKEIKKATFATDKNASRLRADVTRNVINDVFENIFPLKIGSSALTISTEPLRMSPRGDGSNLLRVDGLKEPQVEFSKHKASPDVREGITQYGSYDNSPKNIEIIPLCGSNFHSNMQALIDRLRTGKFKFKGSERTFGVKLTYNTVVNADPQNLQNEIGRLLEQHPEWKGDNTLSRIFLVHCPEVGHSIDDETSPYYVIKRMLLEAGIPCQMVDTPTLLNPDFKDLNLALNIVAKCGQTPWVLPESIPDCDFFIGLSYTQNYRKGSNRVMAFANVFNEYGRWEFYSGGSEVFAFDDRVKHYEALVKATLSKLKLSEEPTICFHYSAKFSREDKAAILKAARSIRPNGTYVFVWINSHHHVRLYDDRPETTGSLTRGRYVITRGNQILLSTTGDNPYRRALGTPKPLELNIFIEAKNNMAKTPDLRVLASQVLSLTKLNWASTDSHCAEPITTKYAGDIAYLTGAFMRQGGEFKLHPVLERTPWFL</sequence>
<evidence type="ECO:0000259" key="3">
    <source>
        <dbReference type="PROSITE" id="PS50822"/>
    </source>
</evidence>
<name>A0A1V9G9U4_9BACT</name>
<dbReference type="InterPro" id="IPR036397">
    <property type="entry name" value="RNaseH_sf"/>
</dbReference>
<dbReference type="EMBL" id="LVYD01000001">
    <property type="protein sequence ID" value="OQP67228.1"/>
    <property type="molecule type" value="Genomic_DNA"/>
</dbReference>
<reference evidence="4 5" key="1">
    <citation type="submission" date="2016-03" db="EMBL/GenBank/DDBJ databases">
        <title>Niastella vici sp. nov., isolated from farmland soil.</title>
        <authorList>
            <person name="Chen L."/>
            <person name="Wang D."/>
            <person name="Yang S."/>
            <person name="Wang G."/>
        </authorList>
    </citation>
    <scope>NUCLEOTIDE SEQUENCE [LARGE SCALE GENOMIC DNA]</scope>
    <source>
        <strain evidence="4 5">DJ57</strain>
    </source>
</reference>
<dbReference type="Gene3D" id="3.30.565.60">
    <property type="match status" value="1"/>
</dbReference>
<dbReference type="PROSITE" id="PS50822">
    <property type="entry name" value="PIWI"/>
    <property type="match status" value="1"/>
</dbReference>
<dbReference type="Gene3D" id="3.40.50.2300">
    <property type="match status" value="1"/>
</dbReference>
<dbReference type="PANTHER" id="PTHR30595">
    <property type="entry name" value="GLPR-RELATED TRANSCRIPTIONAL REPRESSOR"/>
    <property type="match status" value="1"/>
</dbReference>
<evidence type="ECO:0000256" key="1">
    <source>
        <dbReference type="ARBA" id="ARBA00035012"/>
    </source>
</evidence>
<dbReference type="Proteomes" id="UP000192796">
    <property type="component" value="Unassembled WGS sequence"/>
</dbReference>
<dbReference type="InterPro" id="IPR012337">
    <property type="entry name" value="RNaseH-like_sf"/>
</dbReference>
<comment type="similarity">
    <text evidence="1">Belongs to the argonaute family. Long pAgo subfamily.</text>
</comment>
<dbReference type="STRING" id="1703345.A3860_02390"/>
<dbReference type="SMART" id="SM00950">
    <property type="entry name" value="Piwi"/>
    <property type="match status" value="1"/>
</dbReference>
<dbReference type="InterPro" id="IPR003165">
    <property type="entry name" value="Piwi"/>
</dbReference>
<comment type="caution">
    <text evidence="4">The sequence shown here is derived from an EMBL/GenBank/DDBJ whole genome shotgun (WGS) entry which is preliminary data.</text>
</comment>
<dbReference type="Gene3D" id="3.30.950.30">
    <property type="entry name" value="Schlafen, AAA domain"/>
    <property type="match status" value="1"/>
</dbReference>
<gene>
    <name evidence="4" type="ORF">A3860_02390</name>
</gene>
<evidence type="ECO:0000256" key="2">
    <source>
        <dbReference type="ARBA" id="ARBA00035032"/>
    </source>
</evidence>
<dbReference type="SUPFAM" id="SSF53098">
    <property type="entry name" value="Ribonuclease H-like"/>
    <property type="match status" value="1"/>
</dbReference>
<evidence type="ECO:0000313" key="4">
    <source>
        <dbReference type="EMBL" id="OQP67228.1"/>
    </source>
</evidence>
<evidence type="ECO:0000313" key="5">
    <source>
        <dbReference type="Proteomes" id="UP000192796"/>
    </source>
</evidence>
<organism evidence="4 5">
    <name type="scientific">Niastella vici</name>
    <dbReference type="NCBI Taxonomy" id="1703345"/>
    <lineage>
        <taxon>Bacteria</taxon>
        <taxon>Pseudomonadati</taxon>
        <taxon>Bacteroidota</taxon>
        <taxon>Chitinophagia</taxon>
        <taxon>Chitinophagales</taxon>
        <taxon>Chitinophagaceae</taxon>
        <taxon>Niastella</taxon>
    </lineage>
</organism>